<accession>A0A8J5HL95</accession>
<sequence length="151" mass="17213">MAELKGLVRAEQLMISSTIQEIKRAIAEKNSVVTKSKDDAADLKKKLKKLDKELEESEREYQVPFSVNFILLNFESVKGLSNMDVFRPKRCSYLLGVHAGKSSRDDEKCLEDQQRDVKTAVGDVESELKQLKTKIFHSEDELKEKRGQPLA</sequence>
<feature type="coiled-coil region" evidence="1">
    <location>
        <begin position="33"/>
        <end position="60"/>
    </location>
</feature>
<comment type="caution">
    <text evidence="2">The sequence shown here is derived from an EMBL/GenBank/DDBJ whole genome shotgun (WGS) entry which is preliminary data.</text>
</comment>
<protein>
    <submittedName>
        <fullName evidence="2">Uncharacterized protein</fullName>
    </submittedName>
</protein>
<organism evidence="2 3">
    <name type="scientific">Zingiber officinale</name>
    <name type="common">Ginger</name>
    <name type="synonym">Amomum zingiber</name>
    <dbReference type="NCBI Taxonomy" id="94328"/>
    <lineage>
        <taxon>Eukaryota</taxon>
        <taxon>Viridiplantae</taxon>
        <taxon>Streptophyta</taxon>
        <taxon>Embryophyta</taxon>
        <taxon>Tracheophyta</taxon>
        <taxon>Spermatophyta</taxon>
        <taxon>Magnoliopsida</taxon>
        <taxon>Liliopsida</taxon>
        <taxon>Zingiberales</taxon>
        <taxon>Zingiberaceae</taxon>
        <taxon>Zingiber</taxon>
    </lineage>
</organism>
<proteinExistence type="predicted"/>
<evidence type="ECO:0000256" key="1">
    <source>
        <dbReference type="SAM" id="Coils"/>
    </source>
</evidence>
<keyword evidence="1" id="KW-0175">Coiled coil</keyword>
<dbReference type="AlphaFoldDB" id="A0A8J5HL95"/>
<dbReference type="Proteomes" id="UP000734854">
    <property type="component" value="Unassembled WGS sequence"/>
</dbReference>
<evidence type="ECO:0000313" key="3">
    <source>
        <dbReference type="Proteomes" id="UP000734854"/>
    </source>
</evidence>
<gene>
    <name evidence="2" type="ORF">ZIOFF_004491</name>
</gene>
<name>A0A8J5HL95_ZINOF</name>
<reference evidence="2 3" key="1">
    <citation type="submission" date="2020-08" db="EMBL/GenBank/DDBJ databases">
        <title>Plant Genome Project.</title>
        <authorList>
            <person name="Zhang R.-G."/>
        </authorList>
    </citation>
    <scope>NUCLEOTIDE SEQUENCE [LARGE SCALE GENOMIC DNA]</scope>
    <source>
        <tissue evidence="2">Rhizome</tissue>
    </source>
</reference>
<dbReference type="EMBL" id="JACMSC010000002">
    <property type="protein sequence ID" value="KAG6530733.1"/>
    <property type="molecule type" value="Genomic_DNA"/>
</dbReference>
<evidence type="ECO:0000313" key="2">
    <source>
        <dbReference type="EMBL" id="KAG6530733.1"/>
    </source>
</evidence>
<keyword evidence="3" id="KW-1185">Reference proteome</keyword>